<feature type="compositionally biased region" description="Polar residues" evidence="5">
    <location>
        <begin position="196"/>
        <end position="212"/>
    </location>
</feature>
<proteinExistence type="inferred from homology"/>
<gene>
    <name evidence="6" type="ORF">RF11_04314</name>
</gene>
<keyword evidence="4" id="KW-0472">Membrane</keyword>
<name>A0A0C2N3F1_THEKT</name>
<dbReference type="EMBL" id="JWZT01001940">
    <property type="protein sequence ID" value="KII70880.1"/>
    <property type="molecule type" value="Genomic_DNA"/>
</dbReference>
<dbReference type="FunFam" id="3.40.50.300:FF:000586">
    <property type="entry name" value="Rab family GTPase"/>
    <property type="match status" value="1"/>
</dbReference>
<dbReference type="GO" id="GO:0003924">
    <property type="term" value="F:GTPase activity"/>
    <property type="evidence" value="ECO:0007669"/>
    <property type="project" value="InterPro"/>
</dbReference>
<dbReference type="InterPro" id="IPR027417">
    <property type="entry name" value="P-loop_NTPase"/>
</dbReference>
<dbReference type="InterPro" id="IPR050209">
    <property type="entry name" value="Rab_GTPases_membrane_traffic"/>
</dbReference>
<dbReference type="SMART" id="SM00174">
    <property type="entry name" value="RHO"/>
    <property type="match status" value="1"/>
</dbReference>
<dbReference type="SMART" id="SM00176">
    <property type="entry name" value="RAN"/>
    <property type="match status" value="1"/>
</dbReference>
<dbReference type="SUPFAM" id="SSF52540">
    <property type="entry name" value="P-loop containing nucleoside triphosphate hydrolases"/>
    <property type="match status" value="1"/>
</dbReference>
<dbReference type="PANTHER" id="PTHR47979">
    <property type="entry name" value="DRAB11-RELATED"/>
    <property type="match status" value="1"/>
</dbReference>
<comment type="similarity">
    <text evidence="2">Belongs to the small GTPase superfamily. Rab family.</text>
</comment>
<dbReference type="PROSITE" id="PS51421">
    <property type="entry name" value="RAS"/>
    <property type="match status" value="1"/>
</dbReference>
<protein>
    <submittedName>
        <fullName evidence="6">Ras-related protein Rab-14</fullName>
    </submittedName>
</protein>
<dbReference type="CDD" id="cd00154">
    <property type="entry name" value="Rab"/>
    <property type="match status" value="1"/>
</dbReference>
<reference evidence="6 7" key="1">
    <citation type="journal article" date="2014" name="Genome Biol. Evol.">
        <title>The genome of the myxosporean Thelohanellus kitauei shows adaptations to nutrient acquisition within its fish host.</title>
        <authorList>
            <person name="Yang Y."/>
            <person name="Xiong J."/>
            <person name="Zhou Z."/>
            <person name="Huo F."/>
            <person name="Miao W."/>
            <person name="Ran C."/>
            <person name="Liu Y."/>
            <person name="Zhang J."/>
            <person name="Feng J."/>
            <person name="Wang M."/>
            <person name="Wang M."/>
            <person name="Wang L."/>
            <person name="Yao B."/>
        </authorList>
    </citation>
    <scope>NUCLEOTIDE SEQUENCE [LARGE SCALE GENOMIC DNA]</scope>
    <source>
        <strain evidence="6">Wuqing</strain>
    </source>
</reference>
<keyword evidence="3" id="KW-0547">Nucleotide-binding</keyword>
<dbReference type="NCBIfam" id="TIGR00231">
    <property type="entry name" value="small_GTP"/>
    <property type="match status" value="1"/>
</dbReference>
<comment type="subcellular location">
    <subcellularLocation>
        <location evidence="1">Endomembrane system</location>
    </subcellularLocation>
</comment>
<dbReference type="SMART" id="SM00173">
    <property type="entry name" value="RAS"/>
    <property type="match status" value="1"/>
</dbReference>
<evidence type="ECO:0000313" key="6">
    <source>
        <dbReference type="EMBL" id="KII70880.1"/>
    </source>
</evidence>
<keyword evidence="7" id="KW-1185">Reference proteome</keyword>
<evidence type="ECO:0000256" key="3">
    <source>
        <dbReference type="ARBA" id="ARBA00022741"/>
    </source>
</evidence>
<evidence type="ECO:0000313" key="7">
    <source>
        <dbReference type="Proteomes" id="UP000031668"/>
    </source>
</evidence>
<dbReference type="GO" id="GO:0005525">
    <property type="term" value="F:GTP binding"/>
    <property type="evidence" value="ECO:0007669"/>
    <property type="project" value="InterPro"/>
</dbReference>
<evidence type="ECO:0000256" key="4">
    <source>
        <dbReference type="ARBA" id="ARBA00023136"/>
    </source>
</evidence>
<dbReference type="OrthoDB" id="9989112at2759"/>
<dbReference type="PRINTS" id="PR00449">
    <property type="entry name" value="RASTRNSFRMNG"/>
</dbReference>
<comment type="caution">
    <text evidence="6">The sequence shown here is derived from an EMBL/GenBank/DDBJ whole genome shotgun (WGS) entry which is preliminary data.</text>
</comment>
<dbReference type="PROSITE" id="PS51419">
    <property type="entry name" value="RAB"/>
    <property type="match status" value="1"/>
</dbReference>
<dbReference type="Proteomes" id="UP000031668">
    <property type="component" value="Unassembled WGS sequence"/>
</dbReference>
<organism evidence="6 7">
    <name type="scientific">Thelohanellus kitauei</name>
    <name type="common">Myxosporean</name>
    <dbReference type="NCBI Taxonomy" id="669202"/>
    <lineage>
        <taxon>Eukaryota</taxon>
        <taxon>Metazoa</taxon>
        <taxon>Cnidaria</taxon>
        <taxon>Myxozoa</taxon>
        <taxon>Myxosporea</taxon>
        <taxon>Bivalvulida</taxon>
        <taxon>Platysporina</taxon>
        <taxon>Myxobolidae</taxon>
        <taxon>Thelohanellus</taxon>
    </lineage>
</organism>
<sequence length="212" mass="23531">MEKVNAAYDYVLKFIVIGDMGVGKSCIVSKLSKNMFSEGQQHTIGVEFANKSFRIDNQEVKLQIWDTAGQERFHSVTRSYYRGSHGVIITYDITSRATFLKCAKWLEDAKNLTMPNTVIILVGNKADMEDKRDVSYEDAKAFADKNGLQFFETSAKTGVNITEAFTVCTHKIIEGIKDGSIQQMVTGRDSNRARSDLSNPAATSGPTSSRCC</sequence>
<evidence type="ECO:0000256" key="2">
    <source>
        <dbReference type="ARBA" id="ARBA00006270"/>
    </source>
</evidence>
<dbReference type="Pfam" id="PF00071">
    <property type="entry name" value="Ras"/>
    <property type="match status" value="1"/>
</dbReference>
<dbReference type="Gene3D" id="3.40.50.300">
    <property type="entry name" value="P-loop containing nucleotide triphosphate hydrolases"/>
    <property type="match status" value="1"/>
</dbReference>
<evidence type="ECO:0000256" key="1">
    <source>
        <dbReference type="ARBA" id="ARBA00004308"/>
    </source>
</evidence>
<dbReference type="PROSITE" id="PS51420">
    <property type="entry name" value="RHO"/>
    <property type="match status" value="1"/>
</dbReference>
<accession>A0A0C2N3F1</accession>
<dbReference type="GO" id="GO:0012505">
    <property type="term" value="C:endomembrane system"/>
    <property type="evidence" value="ECO:0007669"/>
    <property type="project" value="UniProtKB-SubCell"/>
</dbReference>
<dbReference type="InterPro" id="IPR001806">
    <property type="entry name" value="Small_GTPase"/>
</dbReference>
<feature type="region of interest" description="Disordered" evidence="5">
    <location>
        <begin position="187"/>
        <end position="212"/>
    </location>
</feature>
<dbReference type="InterPro" id="IPR005225">
    <property type="entry name" value="Small_GTP-bd"/>
</dbReference>
<dbReference type="SMART" id="SM00175">
    <property type="entry name" value="RAB"/>
    <property type="match status" value="1"/>
</dbReference>
<dbReference type="OMA" id="ANGVMQY"/>
<evidence type="ECO:0000256" key="5">
    <source>
        <dbReference type="SAM" id="MobiDB-lite"/>
    </source>
</evidence>
<dbReference type="AlphaFoldDB" id="A0A0C2N3F1"/>